<comment type="caution">
    <text evidence="2">The sequence shown here is derived from an EMBL/GenBank/DDBJ whole genome shotgun (WGS) entry which is preliminary data.</text>
</comment>
<sequence>MAQQLFSGSHSNYAGLTGVTWNPAHVADSRYVLQLQLFGADAHATNTAYRYTGAWSPQNTGADLDLGKEFLTRRESDRPKLLSAGLNVRGPGLMVRLSPKRGVAFSTRVRSAMQGNEVSENLIRTAVDKFKMRGRSTDNTFNLNMNLFAEWNATYGQVVVDNDQHFLKAGLTVKRLIGFGSAYLQSSRADYEIVERTAATGDSTFRLNSLEASFGYSNAQAFDNLTLERTVDLLTARGAPGAGWGADIGVVYENRPNAGQYRYIDKKGVERIDHSRNKYRYRLSASVTDLGSILYDKEATAFNNIRATNASVSEADLEGIDFDNFDARFDRILRTQTHTRTTEFRAGLPTALNLDLDYCLRPHLYANVSVSQGLRGRYAIGMRSFSFAALTPRFESNWLEVAAPISLINGYQTLAYGLMLRLGAITIGSNDLSPVFSSSNPYGVNGYFQVALSLANRGARLKKHGPARLPNATR</sequence>
<dbReference type="Proteomes" id="UP001500567">
    <property type="component" value="Unassembled WGS sequence"/>
</dbReference>
<organism evidence="2 3">
    <name type="scientific">Hymenobacter fastidiosus</name>
    <dbReference type="NCBI Taxonomy" id="486264"/>
    <lineage>
        <taxon>Bacteria</taxon>
        <taxon>Pseudomonadati</taxon>
        <taxon>Bacteroidota</taxon>
        <taxon>Cytophagia</taxon>
        <taxon>Cytophagales</taxon>
        <taxon>Hymenobacteraceae</taxon>
        <taxon>Hymenobacter</taxon>
    </lineage>
</organism>
<proteinExistence type="predicted"/>
<dbReference type="Pfam" id="PF18990">
    <property type="entry name" value="DUF5723"/>
    <property type="match status" value="1"/>
</dbReference>
<dbReference type="EMBL" id="BAABDJ010000003">
    <property type="protein sequence ID" value="GAA3997973.1"/>
    <property type="molecule type" value="Genomic_DNA"/>
</dbReference>
<gene>
    <name evidence="2" type="ORF">GCM10022408_05870</name>
</gene>
<evidence type="ECO:0000259" key="1">
    <source>
        <dbReference type="Pfam" id="PF18990"/>
    </source>
</evidence>
<dbReference type="InterPro" id="IPR043781">
    <property type="entry name" value="DUF5723"/>
</dbReference>
<protein>
    <recommendedName>
        <fullName evidence="1">DUF5723 domain-containing protein</fullName>
    </recommendedName>
</protein>
<name>A0ABP7RIB8_9BACT</name>
<feature type="domain" description="DUF5723" evidence="1">
    <location>
        <begin position="23"/>
        <end position="427"/>
    </location>
</feature>
<evidence type="ECO:0000313" key="3">
    <source>
        <dbReference type="Proteomes" id="UP001500567"/>
    </source>
</evidence>
<evidence type="ECO:0000313" key="2">
    <source>
        <dbReference type="EMBL" id="GAA3997973.1"/>
    </source>
</evidence>
<accession>A0ABP7RIB8</accession>
<reference evidence="3" key="1">
    <citation type="journal article" date="2019" name="Int. J. Syst. Evol. Microbiol.">
        <title>The Global Catalogue of Microorganisms (GCM) 10K type strain sequencing project: providing services to taxonomists for standard genome sequencing and annotation.</title>
        <authorList>
            <consortium name="The Broad Institute Genomics Platform"/>
            <consortium name="The Broad Institute Genome Sequencing Center for Infectious Disease"/>
            <person name="Wu L."/>
            <person name="Ma J."/>
        </authorList>
    </citation>
    <scope>NUCLEOTIDE SEQUENCE [LARGE SCALE GENOMIC DNA]</scope>
    <source>
        <strain evidence="3">JCM 17224</strain>
    </source>
</reference>
<keyword evidence="3" id="KW-1185">Reference proteome</keyword>